<keyword evidence="2" id="KW-0812">Transmembrane</keyword>
<keyword evidence="2" id="KW-0472">Membrane</keyword>
<dbReference type="PROSITE" id="PS51257">
    <property type="entry name" value="PROKAR_LIPOPROTEIN"/>
    <property type="match status" value="1"/>
</dbReference>
<keyword evidence="1" id="KW-0175">Coiled coil</keyword>
<evidence type="ECO:0000256" key="1">
    <source>
        <dbReference type="SAM" id="Coils"/>
    </source>
</evidence>
<proteinExistence type="predicted"/>
<keyword evidence="4" id="KW-1185">Reference proteome</keyword>
<evidence type="ECO:0008006" key="5">
    <source>
        <dbReference type="Google" id="ProtNLM"/>
    </source>
</evidence>
<dbReference type="Gene3D" id="1.25.40.10">
    <property type="entry name" value="Tetratricopeptide repeat domain"/>
    <property type="match status" value="2"/>
</dbReference>
<evidence type="ECO:0000313" key="3">
    <source>
        <dbReference type="EMBL" id="SEV80415.1"/>
    </source>
</evidence>
<dbReference type="SUPFAM" id="SSF48452">
    <property type="entry name" value="TPR-like"/>
    <property type="match status" value="1"/>
</dbReference>
<accession>A0A1I0LYB4</accession>
<dbReference type="AlphaFoldDB" id="A0A1I0LYB4"/>
<dbReference type="EMBL" id="FOIQ01000001">
    <property type="protein sequence ID" value="SEV80415.1"/>
    <property type="molecule type" value="Genomic_DNA"/>
</dbReference>
<dbReference type="InterPro" id="IPR011990">
    <property type="entry name" value="TPR-like_helical_dom_sf"/>
</dbReference>
<gene>
    <name evidence="3" type="ORF">SAMN04487850_0063</name>
</gene>
<evidence type="ECO:0000256" key="2">
    <source>
        <dbReference type="SAM" id="Phobius"/>
    </source>
</evidence>
<keyword evidence="2" id="KW-1133">Transmembrane helix</keyword>
<feature type="coiled-coil region" evidence="1">
    <location>
        <begin position="407"/>
        <end position="441"/>
    </location>
</feature>
<dbReference type="Proteomes" id="UP000199373">
    <property type="component" value="Unassembled WGS sequence"/>
</dbReference>
<dbReference type="RefSeq" id="WP_091913971.1">
    <property type="nucleotide sequence ID" value="NZ_FOIQ01000001.1"/>
</dbReference>
<reference evidence="3 4" key="1">
    <citation type="submission" date="2016-10" db="EMBL/GenBank/DDBJ databases">
        <authorList>
            <person name="de Groot N.N."/>
        </authorList>
    </citation>
    <scope>NUCLEOTIDE SEQUENCE [LARGE SCALE GENOMIC DNA]</scope>
    <source>
        <strain evidence="3 4">TC2-24</strain>
    </source>
</reference>
<feature type="transmembrane region" description="Helical" evidence="2">
    <location>
        <begin position="374"/>
        <end position="395"/>
    </location>
</feature>
<sequence>MKRLFMILAVVAITVGCNGWRHPLLRQVWEKIETKPQDAKTILARVGTDAMTEKEQAEYGLLRTMVAYKLSEKVENDSLISASIAYYNQHGDDWHRGRAYYYRGAIRMARYGMNTDAIKDFKMAEFISEHADDKELKSRVYGMLYFVNEIFNNHPQILRYAHKRLDSSIELNDSMKIIKSLMDCATAHADIGQKDSACIYIEKAINPQLLSFARETKLMVSMVSESSQDVGYSYLLSDVYARAAAIYQERGDMGKAVAYVKKWEETESYENIGFLTLARIRKIQGKYEMAIRLAEVEMGMEGSDQKTRMECLDLLSELYELTGHQERASEARQQVKAYNDSMKYVNQTMQMVEWQQRFDEVRQTKEYYRRTTRMQALTIILIVVVALAIALGTWWHRRRVHRLSCQLDVDTQRISELRTKIEQQERSGEQNGQEMARLKEELESRMERISNTLLVGTQMFNQLQQRQSIAEATAKEQQCLVDYFAQLRPKRWQEWRRKYSGLSTAQYIFLIMQDDLHYDDEAIAAALNVKRTSVRSMRSRIKGRGK</sequence>
<protein>
    <recommendedName>
        <fullName evidence="5">Tetratricopeptide repeat-containing protein</fullName>
    </recommendedName>
</protein>
<evidence type="ECO:0000313" key="4">
    <source>
        <dbReference type="Proteomes" id="UP000199373"/>
    </source>
</evidence>
<name>A0A1I0LYB4_9BACT</name>
<organism evidence="3 4">
    <name type="scientific">Prevotella aff. ruminicola Tc2-24</name>
    <dbReference type="NCBI Taxonomy" id="81582"/>
    <lineage>
        <taxon>Bacteria</taxon>
        <taxon>Pseudomonadati</taxon>
        <taxon>Bacteroidota</taxon>
        <taxon>Bacteroidia</taxon>
        <taxon>Bacteroidales</taxon>
        <taxon>Prevotellaceae</taxon>
        <taxon>Prevotella</taxon>
    </lineage>
</organism>